<dbReference type="EMBL" id="NKUJ01000020">
    <property type="protein sequence ID" value="RMJ18370.1"/>
    <property type="molecule type" value="Genomic_DNA"/>
</dbReference>
<feature type="domain" description="NmrA-like" evidence="1">
    <location>
        <begin position="4"/>
        <end position="263"/>
    </location>
</feature>
<comment type="caution">
    <text evidence="2">The sequence shown here is derived from an EMBL/GenBank/DDBJ whole genome shotgun (WGS) entry which is preliminary data.</text>
</comment>
<dbReference type="InterPro" id="IPR036291">
    <property type="entry name" value="NAD(P)-bd_dom_sf"/>
</dbReference>
<dbReference type="InterPro" id="IPR008030">
    <property type="entry name" value="NmrA-like"/>
</dbReference>
<dbReference type="Proteomes" id="UP000277212">
    <property type="component" value="Unassembled WGS sequence"/>
</dbReference>
<dbReference type="PANTHER" id="PTHR43162:SF1">
    <property type="entry name" value="PRESTALK A DIFFERENTIATION PROTEIN A"/>
    <property type="match status" value="1"/>
</dbReference>
<reference evidence="2 3" key="1">
    <citation type="submission" date="2017-06" db="EMBL/GenBank/DDBJ databases">
        <title>Comparative genomic analysis of Ambrosia Fusariam Clade fungi.</title>
        <authorList>
            <person name="Stajich J.E."/>
            <person name="Carrillo J."/>
            <person name="Kijimoto T."/>
            <person name="Eskalen A."/>
            <person name="O'Donnell K."/>
            <person name="Kasson M."/>
        </authorList>
    </citation>
    <scope>NUCLEOTIDE SEQUENCE [LARGE SCALE GENOMIC DNA]</scope>
    <source>
        <strain evidence="2">UCR3666</strain>
    </source>
</reference>
<accession>A0A3M2SLC9</accession>
<dbReference type="OrthoDB" id="419598at2759"/>
<dbReference type="Pfam" id="PF05368">
    <property type="entry name" value="NmrA"/>
    <property type="match status" value="1"/>
</dbReference>
<dbReference type="SUPFAM" id="SSF51735">
    <property type="entry name" value="NAD(P)-binding Rossmann-fold domains"/>
    <property type="match status" value="1"/>
</dbReference>
<protein>
    <recommendedName>
        <fullName evidence="1">NmrA-like domain-containing protein</fullName>
    </recommendedName>
</protein>
<dbReference type="InterPro" id="IPR051604">
    <property type="entry name" value="Ergot_Alk_Oxidoreductase"/>
</dbReference>
<evidence type="ECO:0000259" key="1">
    <source>
        <dbReference type="Pfam" id="PF05368"/>
    </source>
</evidence>
<proteinExistence type="predicted"/>
<dbReference type="Gene3D" id="3.40.50.720">
    <property type="entry name" value="NAD(P)-binding Rossmann-like Domain"/>
    <property type="match status" value="1"/>
</dbReference>
<dbReference type="Gene3D" id="3.90.25.10">
    <property type="entry name" value="UDP-galactose 4-epimerase, domain 1"/>
    <property type="match status" value="1"/>
</dbReference>
<evidence type="ECO:0000313" key="3">
    <source>
        <dbReference type="Proteomes" id="UP000277212"/>
    </source>
</evidence>
<evidence type="ECO:0000313" key="2">
    <source>
        <dbReference type="EMBL" id="RMJ18370.1"/>
    </source>
</evidence>
<gene>
    <name evidence="2" type="ORF">CDV36_001970</name>
</gene>
<dbReference type="PANTHER" id="PTHR43162">
    <property type="match status" value="1"/>
</dbReference>
<keyword evidence="3" id="KW-1185">Reference proteome</keyword>
<dbReference type="AlphaFoldDB" id="A0A3M2SLC9"/>
<sequence length="299" mass="32498">MAPHITVVPASTKAGRETIRVLLNSESKPLVSGIYRDASKAPSEFVQNSNFEAVQGDVGAGTGLDFGRSDAVFYIPPPIYDGTDSGEFATRAGNNVKSALKASPSVKRLLLFSAIGAQNDHGIGILRLNHIAENILKDAVPEVIIVRPSYFQEDLASVLEEARADPPVITSIFTPADHKIPMVSLKDISEACANSLLAETAKPSPHYFKLFGPRSYSALDLKKAVEEVTGKTVELKLIERDQLSEFFAKHLPEPYVQELVDMTAAGLPGGVIDKDFVYDDNTVKGRVELVDTLRELYTK</sequence>
<name>A0A3M2SLC9_9HYPO</name>
<organism evidence="2 3">
    <name type="scientific">Fusarium kuroshium</name>
    <dbReference type="NCBI Taxonomy" id="2010991"/>
    <lineage>
        <taxon>Eukaryota</taxon>
        <taxon>Fungi</taxon>
        <taxon>Dikarya</taxon>
        <taxon>Ascomycota</taxon>
        <taxon>Pezizomycotina</taxon>
        <taxon>Sordariomycetes</taxon>
        <taxon>Hypocreomycetidae</taxon>
        <taxon>Hypocreales</taxon>
        <taxon>Nectriaceae</taxon>
        <taxon>Fusarium</taxon>
        <taxon>Fusarium solani species complex</taxon>
    </lineage>
</organism>